<evidence type="ECO:0000259" key="2">
    <source>
        <dbReference type="Pfam" id="PF14529"/>
    </source>
</evidence>
<sequence>MLPNHIVTTTATASGAADAPAFTGQGAGDQLVTDPPSSTKATAAKRLFTPKTDIRLAAWNVRTGHHVGQQETIARELARCKISIAVLSELRLTGSGSKQVQLPDSDETMTLFYSGGDKHSEGIGFVLSSKMTKSVMCFQPLSSRLAILTLAGTITTHIIAVYAPTEVSADDAKDNFYTKLQDTVDTIPKKDLILLAGDFNAHVGASRTGWETTLGNFGRGDTNNNGLRLLSFATANGLLIGNSLFQHPRKHQITWRAPNGKDTSVLDYVLINSRFRSSLKDVRTMRSADCGSDHHLVRAHIQLKLTRAKPKTTPTKRYDWSKLLEPALKKEFQIALSNRFSMLDTMDNVDEEEQQITNAINDCATKLCPIVRQRTQTWISDSSLDLIDQRKQAKLVNFTRYRELSREIRQQLKAEREAYWNRVAADMEEAQQKNEFRTLYTTLRRLSGKIKPISDNIRKTDGSFVRSDTERLQRWQEFFQQLLNHQK</sequence>
<evidence type="ECO:0000313" key="4">
    <source>
        <dbReference type="WBParaSite" id="PSAMB.scaffold4976size13000.g25630.t1"/>
    </source>
</evidence>
<dbReference type="AlphaFoldDB" id="A0A914WV89"/>
<reference evidence="4" key="1">
    <citation type="submission" date="2022-11" db="UniProtKB">
        <authorList>
            <consortium name="WormBaseParasite"/>
        </authorList>
    </citation>
    <scope>IDENTIFICATION</scope>
</reference>
<dbReference type="Pfam" id="PF14529">
    <property type="entry name" value="Exo_endo_phos_2"/>
    <property type="match status" value="1"/>
</dbReference>
<dbReference type="Proteomes" id="UP000887566">
    <property type="component" value="Unplaced"/>
</dbReference>
<keyword evidence="3" id="KW-1185">Reference proteome</keyword>
<accession>A0A914WV89</accession>
<protein>
    <submittedName>
        <fullName evidence="4">Endonuclease/exonuclease/phosphatase domain-containing protein</fullName>
    </submittedName>
</protein>
<dbReference type="PANTHER" id="PTHR23227:SF67">
    <property type="entry name" value="CRANIOFACIAL DEVELOPMENT PROTEIN 2-LIKE"/>
    <property type="match status" value="1"/>
</dbReference>
<dbReference type="InterPro" id="IPR005135">
    <property type="entry name" value="Endo/exonuclease/phosphatase"/>
</dbReference>
<dbReference type="Gene3D" id="3.60.10.10">
    <property type="entry name" value="Endonuclease/exonuclease/phosphatase"/>
    <property type="match status" value="1"/>
</dbReference>
<evidence type="ECO:0000313" key="3">
    <source>
        <dbReference type="Proteomes" id="UP000887566"/>
    </source>
</evidence>
<name>A0A914WV89_9BILA</name>
<feature type="region of interest" description="Disordered" evidence="1">
    <location>
        <begin position="1"/>
        <end position="38"/>
    </location>
</feature>
<proteinExistence type="predicted"/>
<dbReference type="InterPro" id="IPR027124">
    <property type="entry name" value="Swc5/CFDP1/2"/>
</dbReference>
<dbReference type="InterPro" id="IPR036691">
    <property type="entry name" value="Endo/exonu/phosph_ase_sf"/>
</dbReference>
<dbReference type="SUPFAM" id="SSF56219">
    <property type="entry name" value="DNase I-like"/>
    <property type="match status" value="1"/>
</dbReference>
<feature type="domain" description="Endonuclease/exonuclease/phosphatase" evidence="2">
    <location>
        <begin position="157"/>
        <end position="297"/>
    </location>
</feature>
<dbReference type="PANTHER" id="PTHR23227">
    <property type="entry name" value="BUCENTAUR RELATED"/>
    <property type="match status" value="1"/>
</dbReference>
<organism evidence="3 4">
    <name type="scientific">Plectus sambesii</name>
    <dbReference type="NCBI Taxonomy" id="2011161"/>
    <lineage>
        <taxon>Eukaryota</taxon>
        <taxon>Metazoa</taxon>
        <taxon>Ecdysozoa</taxon>
        <taxon>Nematoda</taxon>
        <taxon>Chromadorea</taxon>
        <taxon>Plectida</taxon>
        <taxon>Plectina</taxon>
        <taxon>Plectoidea</taxon>
        <taxon>Plectidae</taxon>
        <taxon>Plectus</taxon>
    </lineage>
</organism>
<feature type="compositionally biased region" description="Low complexity" evidence="1">
    <location>
        <begin position="8"/>
        <end position="23"/>
    </location>
</feature>
<dbReference type="CDD" id="cd09076">
    <property type="entry name" value="L1-EN"/>
    <property type="match status" value="1"/>
</dbReference>
<evidence type="ECO:0000256" key="1">
    <source>
        <dbReference type="SAM" id="MobiDB-lite"/>
    </source>
</evidence>
<dbReference type="GO" id="GO:0003824">
    <property type="term" value="F:catalytic activity"/>
    <property type="evidence" value="ECO:0007669"/>
    <property type="project" value="InterPro"/>
</dbReference>
<dbReference type="WBParaSite" id="PSAMB.scaffold4976size13000.g25630.t1">
    <property type="protein sequence ID" value="PSAMB.scaffold4976size13000.g25630.t1"/>
    <property type="gene ID" value="PSAMB.scaffold4976size13000.g25630"/>
</dbReference>